<dbReference type="OrthoDB" id="9802553at2"/>
<dbReference type="NCBIfam" id="TIGR02492">
    <property type="entry name" value="flgK_ends"/>
    <property type="match status" value="1"/>
</dbReference>
<evidence type="ECO:0000256" key="1">
    <source>
        <dbReference type="ARBA" id="ARBA00004365"/>
    </source>
</evidence>
<dbReference type="InterPro" id="IPR002371">
    <property type="entry name" value="FlgK"/>
</dbReference>
<reference evidence="10 11" key="1">
    <citation type="submission" date="2019-08" db="EMBL/GenBank/DDBJ databases">
        <title>Draft genome sequence of Lysobacter sp. UKS-15.</title>
        <authorList>
            <person name="Im W.-T."/>
        </authorList>
    </citation>
    <scope>NUCLEOTIDE SEQUENCE [LARGE SCALE GENOMIC DNA]</scope>
    <source>
        <strain evidence="10 11">UKS-15</strain>
    </source>
</reference>
<dbReference type="EMBL" id="VTRV01000096">
    <property type="protein sequence ID" value="TZF88820.1"/>
    <property type="molecule type" value="Genomic_DNA"/>
</dbReference>
<sequence>MSVLSTGSSALLAFQRALGTVSHNVANVNTEGYSRQRVDLQARPGQNVGTGYVGSGVAVQQLQRLADGLTFARQVDSSGELGRLTQLGSYADRLDGLLSNTSTGLGKPYSAFFSAAQGVISQPGSAIARQSMLDSADQLAARFRSIDSQLTAMGSETDQRLAASVDTANQLAGEIAKLNLQISASGSNASPDLVDQRNLRIDKLAALTGADVVPQDDGSLNVFSGGQALVIGGRAGKLTLAQDPYRLDRKVLSLDTPAGPVRLPSGALSGEVGGLVEFRERVLDPARADLGRMATAFATTVNAQNRAGVDYTGAAGGDLLSIPAPRVDANTTNTGTATLTAAISDVGALKGPDIEMRFSAGTWTAT</sequence>
<keyword evidence="11" id="KW-1185">Reference proteome</keyword>
<dbReference type="PANTHER" id="PTHR30033">
    <property type="entry name" value="FLAGELLAR HOOK-ASSOCIATED PROTEIN 1"/>
    <property type="match status" value="1"/>
</dbReference>
<dbReference type="PRINTS" id="PR01005">
    <property type="entry name" value="FLGHOOKAP1"/>
</dbReference>
<keyword evidence="10" id="KW-0969">Cilium</keyword>
<feature type="domain" description="Flagellar basal body rod protein N-terminal" evidence="8">
    <location>
        <begin position="4"/>
        <end position="33"/>
    </location>
</feature>
<evidence type="ECO:0000259" key="9">
    <source>
        <dbReference type="Pfam" id="PF22638"/>
    </source>
</evidence>
<evidence type="ECO:0000313" key="10">
    <source>
        <dbReference type="EMBL" id="TZF88820.1"/>
    </source>
</evidence>
<keyword evidence="6 7" id="KW-0975">Bacterial flagellum</keyword>
<name>A0A5D8Z2E1_9GAMM</name>
<evidence type="ECO:0000256" key="4">
    <source>
        <dbReference type="ARBA" id="ARBA00016244"/>
    </source>
</evidence>
<comment type="caution">
    <text evidence="10">The sequence shown here is derived from an EMBL/GenBank/DDBJ whole genome shotgun (WGS) entry which is preliminary data.</text>
</comment>
<dbReference type="RefSeq" id="WP_149353078.1">
    <property type="nucleotide sequence ID" value="NZ_VTRV01000096.1"/>
</dbReference>
<feature type="non-terminal residue" evidence="10">
    <location>
        <position position="366"/>
    </location>
</feature>
<dbReference type="InterPro" id="IPR053927">
    <property type="entry name" value="FlgK_helical"/>
</dbReference>
<evidence type="ECO:0000259" key="8">
    <source>
        <dbReference type="Pfam" id="PF00460"/>
    </source>
</evidence>
<evidence type="ECO:0000256" key="2">
    <source>
        <dbReference type="ARBA" id="ARBA00004613"/>
    </source>
</evidence>
<evidence type="ECO:0000256" key="7">
    <source>
        <dbReference type="RuleBase" id="RU362065"/>
    </source>
</evidence>
<organism evidence="10 11">
    <name type="scientific">Cognatilysobacter lacus</name>
    <dbReference type="NCBI Taxonomy" id="1643323"/>
    <lineage>
        <taxon>Bacteria</taxon>
        <taxon>Pseudomonadati</taxon>
        <taxon>Pseudomonadota</taxon>
        <taxon>Gammaproteobacteria</taxon>
        <taxon>Lysobacterales</taxon>
        <taxon>Lysobacteraceae</taxon>
        <taxon>Cognatilysobacter</taxon>
    </lineage>
</organism>
<accession>A0A5D8Z2E1</accession>
<dbReference type="AlphaFoldDB" id="A0A5D8Z2E1"/>
<dbReference type="Pfam" id="PF00460">
    <property type="entry name" value="Flg_bb_rod"/>
    <property type="match status" value="1"/>
</dbReference>
<dbReference type="Proteomes" id="UP000323164">
    <property type="component" value="Unassembled WGS sequence"/>
</dbReference>
<comment type="subcellular location">
    <subcellularLocation>
        <location evidence="1 7">Bacterial flagellum</location>
    </subcellularLocation>
    <subcellularLocation>
        <location evidence="2 7">Secreted</location>
    </subcellularLocation>
</comment>
<comment type="similarity">
    <text evidence="3 7">Belongs to the flagella basal body rod proteins family.</text>
</comment>
<keyword evidence="5 7" id="KW-0964">Secreted</keyword>
<dbReference type="InterPro" id="IPR001444">
    <property type="entry name" value="Flag_bb_rod_N"/>
</dbReference>
<evidence type="ECO:0000256" key="3">
    <source>
        <dbReference type="ARBA" id="ARBA00009677"/>
    </source>
</evidence>
<dbReference type="GO" id="GO:0044780">
    <property type="term" value="P:bacterial-type flagellum assembly"/>
    <property type="evidence" value="ECO:0007669"/>
    <property type="project" value="InterPro"/>
</dbReference>
<protein>
    <recommendedName>
        <fullName evidence="4 7">Flagellar hook-associated protein 1</fullName>
        <shortName evidence="7">HAP1</shortName>
    </recommendedName>
</protein>
<evidence type="ECO:0000256" key="5">
    <source>
        <dbReference type="ARBA" id="ARBA00022525"/>
    </source>
</evidence>
<dbReference type="SUPFAM" id="SSF64518">
    <property type="entry name" value="Phase 1 flagellin"/>
    <property type="match status" value="1"/>
</dbReference>
<dbReference type="GO" id="GO:0009424">
    <property type="term" value="C:bacterial-type flagellum hook"/>
    <property type="evidence" value="ECO:0007669"/>
    <property type="project" value="UniProtKB-UniRule"/>
</dbReference>
<gene>
    <name evidence="7 10" type="primary">flgK</name>
    <name evidence="10" type="ORF">FW784_09340</name>
</gene>
<keyword evidence="10" id="KW-0966">Cell projection</keyword>
<dbReference type="PANTHER" id="PTHR30033:SF1">
    <property type="entry name" value="FLAGELLAR HOOK-ASSOCIATED PROTEIN 1"/>
    <property type="match status" value="1"/>
</dbReference>
<dbReference type="GO" id="GO:0005576">
    <property type="term" value="C:extracellular region"/>
    <property type="evidence" value="ECO:0007669"/>
    <property type="project" value="UniProtKB-SubCell"/>
</dbReference>
<evidence type="ECO:0000313" key="11">
    <source>
        <dbReference type="Proteomes" id="UP000323164"/>
    </source>
</evidence>
<dbReference type="GO" id="GO:0005198">
    <property type="term" value="F:structural molecule activity"/>
    <property type="evidence" value="ECO:0007669"/>
    <property type="project" value="UniProtKB-UniRule"/>
</dbReference>
<proteinExistence type="inferred from homology"/>
<dbReference type="Pfam" id="PF22638">
    <property type="entry name" value="FlgK_D1"/>
    <property type="match status" value="1"/>
</dbReference>
<keyword evidence="10" id="KW-0282">Flagellum</keyword>
<feature type="domain" description="Flagellar hook-associated protein FlgK helical" evidence="9">
    <location>
        <begin position="92"/>
        <end position="319"/>
    </location>
</feature>
<evidence type="ECO:0000256" key="6">
    <source>
        <dbReference type="ARBA" id="ARBA00023143"/>
    </source>
</evidence>